<dbReference type="Proteomes" id="UP000198287">
    <property type="component" value="Unassembled WGS sequence"/>
</dbReference>
<dbReference type="AlphaFoldDB" id="A0A226D5W7"/>
<evidence type="ECO:0000313" key="4">
    <source>
        <dbReference type="EMBL" id="OXA40264.1"/>
    </source>
</evidence>
<dbReference type="SMART" id="SM00822">
    <property type="entry name" value="PKS_KR"/>
    <property type="match status" value="1"/>
</dbReference>
<keyword evidence="2" id="KW-0597">Phosphoprotein</keyword>
<dbReference type="InterPro" id="IPR050091">
    <property type="entry name" value="PKS_NRPS_Biosynth_Enz"/>
</dbReference>
<dbReference type="GO" id="GO:0004312">
    <property type="term" value="F:fatty acid synthase activity"/>
    <property type="evidence" value="ECO:0007669"/>
    <property type="project" value="TreeGrafter"/>
</dbReference>
<dbReference type="GO" id="GO:0006633">
    <property type="term" value="P:fatty acid biosynthetic process"/>
    <property type="evidence" value="ECO:0007669"/>
    <property type="project" value="TreeGrafter"/>
</dbReference>
<organism evidence="4 5">
    <name type="scientific">Folsomia candida</name>
    <name type="common">Springtail</name>
    <dbReference type="NCBI Taxonomy" id="158441"/>
    <lineage>
        <taxon>Eukaryota</taxon>
        <taxon>Metazoa</taxon>
        <taxon>Ecdysozoa</taxon>
        <taxon>Arthropoda</taxon>
        <taxon>Hexapoda</taxon>
        <taxon>Collembola</taxon>
        <taxon>Entomobryomorpha</taxon>
        <taxon>Isotomoidea</taxon>
        <taxon>Isotomidae</taxon>
        <taxon>Proisotominae</taxon>
        <taxon>Folsomia</taxon>
    </lineage>
</organism>
<accession>A0A226D5W7</accession>
<dbReference type="InterPro" id="IPR036736">
    <property type="entry name" value="ACP-like_sf"/>
</dbReference>
<dbReference type="Pfam" id="PF08659">
    <property type="entry name" value="KR"/>
    <property type="match status" value="1"/>
</dbReference>
<name>A0A226D5W7_FOLCA</name>
<dbReference type="PANTHER" id="PTHR43775:SF37">
    <property type="entry name" value="SI:DKEY-61P9.11"/>
    <property type="match status" value="1"/>
</dbReference>
<sequence>MLSNGAKHLVLVSRKHGGKEVVLSNHFNCTDHDLAGVVVEYGDISTRAGVDEILGKISSFGMPPLRGVFHMAGILSDGTIPNMTMEKMDVVWRGKVDGAWALHAATSHLNLEHFVLYSSATWILGSPGQANYSAANAALASLADYRHRLGLNATSIAWGQWGDIGMVRDLERKVFGVNPFSTARGICTMEHILRNVTLIGNNVMAAELSGDVTTSWITPHIITPSNDHEEIITDSNEQNENRLDNLEQSVAILVAKMLRFKDPSKLIDKDLSDIGMDSLMRIELRTKIITRYNALVDVSDAETITDIVQLLKKALKETKLS</sequence>
<evidence type="ECO:0000313" key="5">
    <source>
        <dbReference type="Proteomes" id="UP000198287"/>
    </source>
</evidence>
<dbReference type="InterPro" id="IPR020806">
    <property type="entry name" value="PKS_PP-bd"/>
</dbReference>
<dbReference type="Gene3D" id="1.10.1200.10">
    <property type="entry name" value="ACP-like"/>
    <property type="match status" value="1"/>
</dbReference>
<dbReference type="InterPro" id="IPR057326">
    <property type="entry name" value="KR_dom"/>
</dbReference>
<evidence type="ECO:0000259" key="3">
    <source>
        <dbReference type="PROSITE" id="PS50075"/>
    </source>
</evidence>
<comment type="caution">
    <text evidence="4">The sequence shown here is derived from an EMBL/GenBank/DDBJ whole genome shotgun (WGS) entry which is preliminary data.</text>
</comment>
<dbReference type="Pfam" id="PF00550">
    <property type="entry name" value="PP-binding"/>
    <property type="match status" value="1"/>
</dbReference>
<keyword evidence="1" id="KW-0596">Phosphopantetheine</keyword>
<evidence type="ECO:0000256" key="1">
    <source>
        <dbReference type="ARBA" id="ARBA00022450"/>
    </source>
</evidence>
<dbReference type="OMA" id="CKELEVM"/>
<dbReference type="SUPFAM" id="SSF51735">
    <property type="entry name" value="NAD(P)-binding Rossmann-fold domains"/>
    <property type="match status" value="1"/>
</dbReference>
<proteinExistence type="predicted"/>
<dbReference type="STRING" id="158441.A0A226D5W7"/>
<dbReference type="Gene3D" id="3.40.50.720">
    <property type="entry name" value="NAD(P)-binding Rossmann-like Domain"/>
    <property type="match status" value="1"/>
</dbReference>
<reference evidence="4 5" key="1">
    <citation type="submission" date="2015-12" db="EMBL/GenBank/DDBJ databases">
        <title>The genome of Folsomia candida.</title>
        <authorList>
            <person name="Faddeeva A."/>
            <person name="Derks M.F."/>
            <person name="Anvar Y."/>
            <person name="Smit S."/>
            <person name="Van Straalen N."/>
            <person name="Roelofs D."/>
        </authorList>
    </citation>
    <scope>NUCLEOTIDE SEQUENCE [LARGE SCALE GENOMIC DNA]</scope>
    <source>
        <strain evidence="4 5">VU population</strain>
        <tissue evidence="4">Whole body</tissue>
    </source>
</reference>
<dbReference type="InterPro" id="IPR036291">
    <property type="entry name" value="NAD(P)-bd_dom_sf"/>
</dbReference>
<feature type="domain" description="Carrier" evidence="3">
    <location>
        <begin position="244"/>
        <end position="318"/>
    </location>
</feature>
<evidence type="ECO:0000256" key="2">
    <source>
        <dbReference type="ARBA" id="ARBA00022553"/>
    </source>
</evidence>
<dbReference type="PANTHER" id="PTHR43775">
    <property type="entry name" value="FATTY ACID SYNTHASE"/>
    <property type="match status" value="1"/>
</dbReference>
<dbReference type="GO" id="GO:0031177">
    <property type="term" value="F:phosphopantetheine binding"/>
    <property type="evidence" value="ECO:0007669"/>
    <property type="project" value="InterPro"/>
</dbReference>
<dbReference type="EMBL" id="LNIX01000034">
    <property type="protein sequence ID" value="OXA40264.1"/>
    <property type="molecule type" value="Genomic_DNA"/>
</dbReference>
<dbReference type="PROSITE" id="PS50075">
    <property type="entry name" value="CARRIER"/>
    <property type="match status" value="1"/>
</dbReference>
<dbReference type="SMART" id="SM00823">
    <property type="entry name" value="PKS_PP"/>
    <property type="match status" value="1"/>
</dbReference>
<dbReference type="InterPro" id="IPR009081">
    <property type="entry name" value="PP-bd_ACP"/>
</dbReference>
<keyword evidence="5" id="KW-1185">Reference proteome</keyword>
<dbReference type="OrthoDB" id="329835at2759"/>
<protein>
    <submittedName>
        <fullName evidence="4">Putative inactive phenolphthiocerol synthesis polyketide synthase type I Pks1</fullName>
    </submittedName>
</protein>
<dbReference type="InterPro" id="IPR013968">
    <property type="entry name" value="PKS_KR"/>
</dbReference>
<gene>
    <name evidence="4" type="ORF">Fcan01_25037</name>
</gene>
<dbReference type="SUPFAM" id="SSF47336">
    <property type="entry name" value="ACP-like"/>
    <property type="match status" value="1"/>
</dbReference>